<dbReference type="EMBL" id="MN739832">
    <property type="protein sequence ID" value="QHT73829.1"/>
    <property type="molecule type" value="Genomic_DNA"/>
</dbReference>
<evidence type="ECO:0000313" key="1">
    <source>
        <dbReference type="EMBL" id="QHT73829.1"/>
    </source>
</evidence>
<protein>
    <recommendedName>
        <fullName evidence="2">Early transcription factor VETF large subunit</fullName>
    </recommendedName>
</protein>
<accession>A0A6C0H067</accession>
<name>A0A6C0H067_9ZZZZ</name>
<reference evidence="1" key="1">
    <citation type="journal article" date="2020" name="Nature">
        <title>Giant virus diversity and host interactions through global metagenomics.</title>
        <authorList>
            <person name="Schulz F."/>
            <person name="Roux S."/>
            <person name="Paez-Espino D."/>
            <person name="Jungbluth S."/>
            <person name="Walsh D.A."/>
            <person name="Denef V.J."/>
            <person name="McMahon K.D."/>
            <person name="Konstantinidis K.T."/>
            <person name="Eloe-Fadrosh E.A."/>
            <person name="Kyrpides N.C."/>
            <person name="Woyke T."/>
        </authorList>
    </citation>
    <scope>NUCLEOTIDE SEQUENCE</scope>
    <source>
        <strain evidence="1">GVMAG-M-3300023179-4</strain>
    </source>
</reference>
<organism evidence="1">
    <name type="scientific">viral metagenome</name>
    <dbReference type="NCBI Taxonomy" id="1070528"/>
    <lineage>
        <taxon>unclassified sequences</taxon>
        <taxon>metagenomes</taxon>
        <taxon>organismal metagenomes</taxon>
    </lineage>
</organism>
<sequence length="1894" mass="224372">MEDPIKIIYKVKNNNRKNQYHIYIFLGNLVNQTIQKIIKKFTDFNLFDTLTSLNDKEIKELENKYGPKWYNFFFIHHHIDFTFDNIRKSKQKIDEIIDKLGIDWYNIHIKDYKISGKTSFNYASIVKRDRINKFSKTIKEGDKLDYRTDISKQFGGTKEKNINIDNELKMKKYLKKSYESFSKMSDNIQLGGLSEDDISDSDEEDIIGEINKPVESEEVEVNEELSIEELENIYSTEDKLDLVIENDKDTKKTSDLIDKILEQDRDFEKLDKLNDLIEFDNSKDNTNYDESLKNIYSKNYIFNNYIYKNDTIKNIKYKICCSIKKNKIFDKNSQLFIPSRLYLWSEYYYNELIENKIALKYDKIMLGQKWVRRNELLQIDIEPNDNIKVYTTLRNNLRLLRDNIKKYGSNIRVENDQYNILDDYGDFYTNNEIYMIDIYNELGQNFSADNENLKNLFDIYIRIYFLGISSDEFKYIIDYLNNSKKEESELIIKNYNNINNDNKMENTITRIIEEVKLTPELYKSYLKSNNITQVVTHINLFMTKYNNKTINIESANIKKSDIKIDLFRIFDNFIVTDIYPFIQFQQADGNLVYKFNSGNPEQDKGAILSKWFETAPYGISFKIKVNLKDSSSNKYISVNMNDSGRVEYKIQFKEEDNASFEDIKGTYQFVRDLIKKINDENTRLQLYLPQDRDFKFAFINTIQQIQTKGIINHNDLDDFARLFYPYVAVVINPRKRQPKDKDENLNEFGKYGTYLRYKRVSNYESDRSLEKRILYFLRNFEFDEKKMIREISNSFNLIDKVAEQKINEIRDKFPYLKKAGRVLRKFENIPRFKAPGIDVNLQGKNKDNYKLRISGSRNKQQLDNICEFISIMLYLYENIYIQKKSEKRYLLDILKGLNNIAKRRNKVEEIIETDDKIVSKVKEITKLDKERLGFKPEKGQNQWTRSCQNSGKIKRRPSVNTSKTISELINKGYKLNEKTNIYEKKVTIKENGKNKDVILKASKIETSKGEDDLYFTCDPVDNGKYMYVGFLTRSNNPTGLCMPCCFIKDPFESNNKEKKAFNEKCIGKGNVEVNLENKSKSIADKVYILQDTNKLQDGRYSFLPKYLDIFFNIINKNVKIIKNNYLISSETGYFFKYGIKQDIPYINAISTCFELNSDDIKKKLILALENDKKLSLFTSLNNGDIRGQFDSILEYINFIKNNNALDYELLDDLVCSKNVIEKNGLNIFIFMKQEKIIIKDDKKIEKDDYILLCKNIENTIYYKDRNSIILIKEGNQYYPIFFLKKGLKNNSISVIKIFEPNNNIIKNIIDYSSQNCNDLINKNLSLTAKNIFNKHSNNILYQIIDFKFKTKYLVSKNNILLPCSISGSVSDLNILYDHDINKYIKDINVTIDEIYNILKIYPSGVYYEDKQTEKYLVDGLMFGRQINIPISKIEMTKDEIQKLSKKIGIKEFGIERRSPYDIIDKVLKDGLDIENKKGVLDVNIDTYKNDGYKQFKLELSNFLIQDDEILNKLNDLYYSKKSYEDKSYAIKKLFYKIVNKDLIKFLNKLKDIKNDDDEDLNENQSYEGGSNDLVHTIKKIPELNDYNTKNIIETCELNNDEKKCNMNKICYFKNNECKMGLTKEYIIIYVNKLTDEILADEYKYYELINKDKYSISDINDYYNFTNRNKQKIIKSNSVNVDKVLSEIYGEENIPILGKKRLKKIEDNIIENPPEEYKDKILQLVDFNDGIYRAISNNFYWLENILLDNDIRNLGYYSNLQSDITNYLKSLLIDYLRNENNRLELINYFNTFNINIKKEIYDYKDMIVKNMELFDEYIIELLIINKILNIPILIYNDFENVISIFDEGEVKFNKKYNIGDDKNIDKYKNKKDYINIKFEFPMKNLIGNFRVIFYK</sequence>
<proteinExistence type="predicted"/>
<evidence type="ECO:0008006" key="2">
    <source>
        <dbReference type="Google" id="ProtNLM"/>
    </source>
</evidence>